<dbReference type="STRING" id="1664694.A0A0N1P2Y2"/>
<dbReference type="OrthoDB" id="4838853at2759"/>
<proteinExistence type="predicted"/>
<dbReference type="VEuPathDB" id="FungiDB:AB675_1893"/>
<evidence type="ECO:0000313" key="4">
    <source>
        <dbReference type="Proteomes" id="UP000038010"/>
    </source>
</evidence>
<accession>A0A0N1P2Y2</accession>
<dbReference type="AlphaFoldDB" id="A0A0N1P2Y2"/>
<keyword evidence="2" id="KW-0472">Membrane</keyword>
<feature type="transmembrane region" description="Helical" evidence="2">
    <location>
        <begin position="283"/>
        <end position="304"/>
    </location>
</feature>
<organism evidence="3 4">
    <name type="scientific">Cyphellophora attinorum</name>
    <dbReference type="NCBI Taxonomy" id="1664694"/>
    <lineage>
        <taxon>Eukaryota</taxon>
        <taxon>Fungi</taxon>
        <taxon>Dikarya</taxon>
        <taxon>Ascomycota</taxon>
        <taxon>Pezizomycotina</taxon>
        <taxon>Eurotiomycetes</taxon>
        <taxon>Chaetothyriomycetidae</taxon>
        <taxon>Chaetothyriales</taxon>
        <taxon>Cyphellophoraceae</taxon>
        <taxon>Cyphellophora</taxon>
    </lineage>
</organism>
<evidence type="ECO:0000256" key="2">
    <source>
        <dbReference type="SAM" id="Phobius"/>
    </source>
</evidence>
<keyword evidence="2" id="KW-1133">Transmembrane helix</keyword>
<feature type="compositionally biased region" description="Basic and acidic residues" evidence="1">
    <location>
        <begin position="1"/>
        <end position="10"/>
    </location>
</feature>
<evidence type="ECO:0000256" key="1">
    <source>
        <dbReference type="SAM" id="MobiDB-lite"/>
    </source>
</evidence>
<protein>
    <submittedName>
        <fullName evidence="3">Uncharacterized protein</fullName>
    </submittedName>
</protein>
<dbReference type="EMBL" id="LFJN01000006">
    <property type="protein sequence ID" value="KPI43130.1"/>
    <property type="molecule type" value="Genomic_DNA"/>
</dbReference>
<gene>
    <name evidence="3" type="ORF">AB675_1893</name>
</gene>
<keyword evidence="4" id="KW-1185">Reference proteome</keyword>
<reference evidence="3 4" key="1">
    <citation type="submission" date="2015-06" db="EMBL/GenBank/DDBJ databases">
        <title>Draft genome of the ant-associated black yeast Phialophora attae CBS 131958.</title>
        <authorList>
            <person name="Moreno L.F."/>
            <person name="Stielow B.J."/>
            <person name="de Hoog S."/>
            <person name="Vicente V.A."/>
            <person name="Weiss V.A."/>
            <person name="de Vries M."/>
            <person name="Cruz L.M."/>
            <person name="Souza E.M."/>
        </authorList>
    </citation>
    <scope>NUCLEOTIDE SEQUENCE [LARGE SCALE GENOMIC DNA]</scope>
    <source>
        <strain evidence="3 4">CBS 131958</strain>
    </source>
</reference>
<feature type="compositionally biased region" description="Polar residues" evidence="1">
    <location>
        <begin position="26"/>
        <end position="40"/>
    </location>
</feature>
<name>A0A0N1P2Y2_9EURO</name>
<comment type="caution">
    <text evidence="3">The sequence shown here is derived from an EMBL/GenBank/DDBJ whole genome shotgun (WGS) entry which is preliminary data.</text>
</comment>
<feature type="compositionally biased region" description="Low complexity" evidence="1">
    <location>
        <begin position="11"/>
        <end position="25"/>
    </location>
</feature>
<evidence type="ECO:0000313" key="3">
    <source>
        <dbReference type="EMBL" id="KPI43130.1"/>
    </source>
</evidence>
<dbReference type="GeneID" id="28733698"/>
<keyword evidence="2" id="KW-0812">Transmembrane</keyword>
<feature type="transmembrane region" description="Helical" evidence="2">
    <location>
        <begin position="256"/>
        <end position="277"/>
    </location>
</feature>
<dbReference type="Proteomes" id="UP000038010">
    <property type="component" value="Unassembled WGS sequence"/>
</dbReference>
<feature type="region of interest" description="Disordered" evidence="1">
    <location>
        <begin position="1"/>
        <end position="49"/>
    </location>
</feature>
<feature type="transmembrane region" description="Helical" evidence="2">
    <location>
        <begin position="120"/>
        <end position="139"/>
    </location>
</feature>
<dbReference type="RefSeq" id="XP_018003093.1">
    <property type="nucleotide sequence ID" value="XM_018141818.1"/>
</dbReference>
<dbReference type="PANTHER" id="PTHR42024">
    <property type="entry name" value="AMINO ACID PERMEASE_ SLC12A DOMAIN-CONTAINING PROTEIN"/>
    <property type="match status" value="1"/>
</dbReference>
<feature type="transmembrane region" description="Helical" evidence="2">
    <location>
        <begin position="86"/>
        <end position="108"/>
    </location>
</feature>
<sequence>MTTNHLRAEDAASSSNSNGDNSTASQQTLRNDINSETSNDVSEKNKKDEGTHVAGLEEVAIGNVASPSEKSEGPPPLPYNLREHKLTISLFWFLILTECTLIPIIFYFTLSNLTNMRRGALFAIITAMFGFISGGEYGLRGLRLCLKRDTYRPLNGAWRWGFDNPPIMRGLSMIMPVGIIMGGATMVMTGVGHHFQWRLPFRLSSHVKGDICPPLTFCIMEDITACDGGGGKVYRQAAMDRYNASPRFRRMLVQMLWAWAISAILLGALLLLIIWLPQVDQEVGYALGWAVPSVWGAVGAWATIKWGQRCIKIEKEMWTADQTARITSG</sequence>
<dbReference type="PANTHER" id="PTHR42024:SF1">
    <property type="entry name" value="AMINO ACID PERMEASE_ SLC12A DOMAIN-CONTAINING PROTEIN"/>
    <property type="match status" value="1"/>
</dbReference>